<gene>
    <name evidence="6" type="ORF">OSTQU699_LOCUS3400</name>
</gene>
<keyword evidence="2 3" id="KW-0539">Nucleus</keyword>
<sequence length="604" mass="64681">MAEAGDVESARKDEGMRGGLPSPSDICSPRCGAPTWPGLPAGAVPSAVGRADGREASCSGKRRRAERINSGAGARSMKRRRLEEEPENAPSAGADLYGDDLWLPGGPGPNDCGCDCCDVPVLLHPHTPELCNLFFDRSDPAGGKVLRVLPPTADAVRLTADNHDFAKIGALGDARGEGMPEDVRGVLFGDGSQDKDSDGDPWNPIPLDGRDGHRVPIRGALSCAWLPINNRDRDEKPSVVKHVPVGSKWSPSFVPPPAVEQAPAPTVGAPDRRSESHVAVPGVALAKFKAFRTVGTLGSASEPEREGKKAAAGVEDRVLVPVDRDPARTNGAMALLTAGQAGGETHNEMGSDKGVERRRRCVVNVRTVPLVVEARGRGRRGRQAAARADLVVPKAVGVRTSPAAGRRKPCTVALQKEQSSENTITDQGCASSETISNRQGRVPHSVAQSRMQDGTSSVRAEVINMSIVSEAMPMHLIKMDVCLNAAIAGQDASRILLILDRLMSLQLSFAHLVQSGIGETVTALRSHWHPDVVSSATVLVKRWRWMVQQNWQQKHLQPRSRGGRVHQSNARCRASAQELCDDPALDEIALHLQFVLEDLECDQT</sequence>
<evidence type="ECO:0000256" key="3">
    <source>
        <dbReference type="PROSITE-ProRule" id="PRU00649"/>
    </source>
</evidence>
<feature type="region of interest" description="Disordered" evidence="4">
    <location>
        <begin position="189"/>
        <end position="211"/>
    </location>
</feature>
<dbReference type="EMBL" id="CAJHUC010000745">
    <property type="protein sequence ID" value="CAD7698039.1"/>
    <property type="molecule type" value="Genomic_DNA"/>
</dbReference>
<evidence type="ECO:0000256" key="2">
    <source>
        <dbReference type="ARBA" id="ARBA00023242"/>
    </source>
</evidence>
<evidence type="ECO:0000313" key="7">
    <source>
        <dbReference type="Proteomes" id="UP000708148"/>
    </source>
</evidence>
<evidence type="ECO:0000256" key="4">
    <source>
        <dbReference type="SAM" id="MobiDB-lite"/>
    </source>
</evidence>
<protein>
    <recommendedName>
        <fullName evidence="5">TFIIS N-terminal domain-containing protein</fullName>
    </recommendedName>
</protein>
<dbReference type="Gene3D" id="1.20.930.10">
    <property type="entry name" value="Conserved domain common to transcription factors TFIIS, elongin A, CRSP70"/>
    <property type="match status" value="1"/>
</dbReference>
<evidence type="ECO:0000313" key="6">
    <source>
        <dbReference type="EMBL" id="CAD7698039.1"/>
    </source>
</evidence>
<organism evidence="6 7">
    <name type="scientific">Ostreobium quekettii</name>
    <dbReference type="NCBI Taxonomy" id="121088"/>
    <lineage>
        <taxon>Eukaryota</taxon>
        <taxon>Viridiplantae</taxon>
        <taxon>Chlorophyta</taxon>
        <taxon>core chlorophytes</taxon>
        <taxon>Ulvophyceae</taxon>
        <taxon>TCBD clade</taxon>
        <taxon>Bryopsidales</taxon>
        <taxon>Ostreobineae</taxon>
        <taxon>Ostreobiaceae</taxon>
        <taxon>Ostreobium</taxon>
    </lineage>
</organism>
<reference evidence="6" key="1">
    <citation type="submission" date="2020-12" db="EMBL/GenBank/DDBJ databases">
        <authorList>
            <person name="Iha C."/>
        </authorList>
    </citation>
    <scope>NUCLEOTIDE SEQUENCE</scope>
</reference>
<feature type="region of interest" description="Disordered" evidence="4">
    <location>
        <begin position="1"/>
        <end position="93"/>
    </location>
</feature>
<dbReference type="InterPro" id="IPR003617">
    <property type="entry name" value="TFIIS/CRSP70_N_sub"/>
</dbReference>
<dbReference type="InterPro" id="IPR035441">
    <property type="entry name" value="TFIIS/LEDGF_dom_sf"/>
</dbReference>
<comment type="caution">
    <text evidence="6">The sequence shown here is derived from an EMBL/GenBank/DDBJ whole genome shotgun (WGS) entry which is preliminary data.</text>
</comment>
<proteinExistence type="predicted"/>
<dbReference type="Proteomes" id="UP000708148">
    <property type="component" value="Unassembled WGS sequence"/>
</dbReference>
<dbReference type="SMART" id="SM00509">
    <property type="entry name" value="TFS2N"/>
    <property type="match status" value="1"/>
</dbReference>
<accession>A0A8S1ITG2</accession>
<dbReference type="PROSITE" id="PS51319">
    <property type="entry name" value="TFIIS_N"/>
    <property type="match status" value="1"/>
</dbReference>
<dbReference type="AlphaFoldDB" id="A0A8S1ITG2"/>
<dbReference type="GO" id="GO:0005634">
    <property type="term" value="C:nucleus"/>
    <property type="evidence" value="ECO:0007669"/>
    <property type="project" value="UniProtKB-SubCell"/>
</dbReference>
<dbReference type="Pfam" id="PF08711">
    <property type="entry name" value="Med26"/>
    <property type="match status" value="1"/>
</dbReference>
<dbReference type="InterPro" id="IPR017923">
    <property type="entry name" value="TFIIS_N"/>
</dbReference>
<feature type="compositionally biased region" description="Polar residues" evidence="4">
    <location>
        <begin position="423"/>
        <end position="439"/>
    </location>
</feature>
<evidence type="ECO:0000259" key="5">
    <source>
        <dbReference type="PROSITE" id="PS51319"/>
    </source>
</evidence>
<dbReference type="SUPFAM" id="SSF47676">
    <property type="entry name" value="Conserved domain common to transcription factors TFIIS, elongin A, CRSP70"/>
    <property type="match status" value="1"/>
</dbReference>
<name>A0A8S1ITG2_9CHLO</name>
<comment type="subcellular location">
    <subcellularLocation>
        <location evidence="1 3">Nucleus</location>
    </subcellularLocation>
</comment>
<feature type="region of interest" description="Disordered" evidence="4">
    <location>
        <begin position="423"/>
        <end position="454"/>
    </location>
</feature>
<keyword evidence="7" id="KW-1185">Reference proteome</keyword>
<feature type="region of interest" description="Disordered" evidence="4">
    <location>
        <begin position="254"/>
        <end position="273"/>
    </location>
</feature>
<evidence type="ECO:0000256" key="1">
    <source>
        <dbReference type="ARBA" id="ARBA00004123"/>
    </source>
</evidence>
<feature type="domain" description="TFIIS N-terminal" evidence="5">
    <location>
        <begin position="475"/>
        <end position="550"/>
    </location>
</feature>